<dbReference type="PATRIC" id="fig|634498.28.peg.1205"/>
<accession>D3E3E3</accession>
<dbReference type="Proteomes" id="UP000008680">
    <property type="component" value="Chromosome"/>
</dbReference>
<organism evidence="1 2">
    <name type="scientific">Methanobrevibacter ruminantium (strain ATCC 35063 / DSM 1093 / JCM 13430 / OCM 146 / M1)</name>
    <name type="common">Methanobacterium ruminantium</name>
    <dbReference type="NCBI Taxonomy" id="634498"/>
    <lineage>
        <taxon>Archaea</taxon>
        <taxon>Methanobacteriati</taxon>
        <taxon>Methanobacteriota</taxon>
        <taxon>Methanomada group</taxon>
        <taxon>Methanobacteria</taxon>
        <taxon>Methanobacteriales</taxon>
        <taxon>Methanobacteriaceae</taxon>
        <taxon>Methanobrevibacter</taxon>
    </lineage>
</organism>
<dbReference type="RefSeq" id="WP_012956003.1">
    <property type="nucleotide sequence ID" value="NC_013790.1"/>
</dbReference>
<gene>
    <name evidence="1" type="ordered locus">mru_1204</name>
</gene>
<dbReference type="AlphaFoldDB" id="D3E3E3"/>
<reference evidence="1 2" key="1">
    <citation type="journal article" date="2010" name="PLoS ONE">
        <title>The genome sequence of the rumen methanogen Methanobrevibacter ruminantium reveals new possibilities for controlling ruminant methane emissions.</title>
        <authorList>
            <person name="Leahy S.C."/>
            <person name="Kelly W.J."/>
            <person name="Altermann E."/>
            <person name="Ronimus R.S."/>
            <person name="Yeoman C.J."/>
            <person name="Pacheco D.M."/>
            <person name="Li D."/>
            <person name="Kong Z."/>
            <person name="McTavish S."/>
            <person name="Sang C."/>
            <person name="Lambie S.C."/>
            <person name="Janssen P.H."/>
            <person name="Dey D."/>
            <person name="Attwood G.T."/>
        </authorList>
    </citation>
    <scope>NUCLEOTIDE SEQUENCE [LARGE SCALE GENOMIC DNA]</scope>
    <source>
        <strain evidence="2">ATCC 35063 / DSM 1093 / JCM 13430 / OCM 146 / M1</strain>
    </source>
</reference>
<dbReference type="HOGENOM" id="CLU_2766130_0_0_2"/>
<proteinExistence type="predicted"/>
<evidence type="ECO:0000313" key="2">
    <source>
        <dbReference type="Proteomes" id="UP000008680"/>
    </source>
</evidence>
<dbReference type="KEGG" id="mru:mru_1204"/>
<evidence type="ECO:0000313" key="1">
    <source>
        <dbReference type="EMBL" id="ADC47054.1"/>
    </source>
</evidence>
<keyword evidence="2" id="KW-1185">Reference proteome</keyword>
<dbReference type="GeneID" id="8770855"/>
<sequence>MKDMEYPNEEAKEKFEEIMLRRLRLLYGIDVSEMEIINISLGESSVEPTIRIVLIDSTEEDCIRVFEIA</sequence>
<dbReference type="EMBL" id="CP001719">
    <property type="protein sequence ID" value="ADC47054.1"/>
    <property type="molecule type" value="Genomic_DNA"/>
</dbReference>
<name>D3E3E3_METRM</name>
<protein>
    <submittedName>
        <fullName evidence="1">Uncharacterized protein</fullName>
    </submittedName>
</protein>